<dbReference type="AlphaFoldDB" id="A0A6C0DMI2"/>
<name>A0A6C0DMI2_9ZZZZ</name>
<protein>
    <submittedName>
        <fullName evidence="1">Uncharacterized protein</fullName>
    </submittedName>
</protein>
<proteinExistence type="predicted"/>
<accession>A0A6C0DMI2</accession>
<evidence type="ECO:0000313" key="1">
    <source>
        <dbReference type="EMBL" id="QHT18096.1"/>
    </source>
</evidence>
<dbReference type="EMBL" id="MN739648">
    <property type="protein sequence ID" value="QHT18096.1"/>
    <property type="molecule type" value="Genomic_DNA"/>
</dbReference>
<reference evidence="1" key="1">
    <citation type="journal article" date="2020" name="Nature">
        <title>Giant virus diversity and host interactions through global metagenomics.</title>
        <authorList>
            <person name="Schulz F."/>
            <person name="Roux S."/>
            <person name="Paez-Espino D."/>
            <person name="Jungbluth S."/>
            <person name="Walsh D.A."/>
            <person name="Denef V.J."/>
            <person name="McMahon K.D."/>
            <person name="Konstantinidis K.T."/>
            <person name="Eloe-Fadrosh E.A."/>
            <person name="Kyrpides N.C."/>
            <person name="Woyke T."/>
        </authorList>
    </citation>
    <scope>NUCLEOTIDE SEQUENCE</scope>
    <source>
        <strain evidence="1">GVMAG-M-3300023174-3</strain>
    </source>
</reference>
<organism evidence="1">
    <name type="scientific">viral metagenome</name>
    <dbReference type="NCBI Taxonomy" id="1070528"/>
    <lineage>
        <taxon>unclassified sequences</taxon>
        <taxon>metagenomes</taxon>
        <taxon>organismal metagenomes</taxon>
    </lineage>
</organism>
<sequence>MVYRIGTHIFARVLIHLSHIFNAQMCKIEMMIAIHDLKSSISPMSIEFVLFSEVQIGKRYRRVQFQRGIRYTEIQRRRTAIENVHEITDLGKLVDIEQYGRSYDPDILFLFQKDEMTYRFEPAFGSADAYIEYEEDTDEDSMRRTFERTALYKDEILGNDWALHPENVVATQGIDLSMWAEGSDKSVSFLQKTS</sequence>